<feature type="region of interest" description="Disordered" evidence="10">
    <location>
        <begin position="116"/>
        <end position="139"/>
    </location>
</feature>
<dbReference type="Pfam" id="PF01922">
    <property type="entry name" value="SRP19"/>
    <property type="match status" value="1"/>
</dbReference>
<evidence type="ECO:0000256" key="7">
    <source>
        <dbReference type="ARBA" id="ARBA00023242"/>
    </source>
</evidence>
<dbReference type="OMA" id="QMERWIC"/>
<dbReference type="KEGG" id="dci:103516245"/>
<dbReference type="GO" id="GO:0005730">
    <property type="term" value="C:nucleolus"/>
    <property type="evidence" value="ECO:0007669"/>
    <property type="project" value="UniProtKB-SubCell"/>
</dbReference>
<protein>
    <submittedName>
        <fullName evidence="12">Signal recognition particle 19 kDa protein</fullName>
    </submittedName>
</protein>
<evidence type="ECO:0000313" key="11">
    <source>
        <dbReference type="Proteomes" id="UP000079169"/>
    </source>
</evidence>
<dbReference type="CTD" id="6728"/>
<evidence type="ECO:0000256" key="9">
    <source>
        <dbReference type="ARBA" id="ARBA00045518"/>
    </source>
</evidence>
<accession>A0A1S3DEK1</accession>
<evidence type="ECO:0000256" key="4">
    <source>
        <dbReference type="ARBA" id="ARBA00022490"/>
    </source>
</evidence>
<evidence type="ECO:0000256" key="8">
    <source>
        <dbReference type="ARBA" id="ARBA00023274"/>
    </source>
</evidence>
<keyword evidence="8" id="KW-0687">Ribonucleoprotein</keyword>
<keyword evidence="6" id="KW-0733">Signal recognition particle</keyword>
<dbReference type="GO" id="GO:0008312">
    <property type="term" value="F:7S RNA binding"/>
    <property type="evidence" value="ECO:0007669"/>
    <property type="project" value="InterPro"/>
</dbReference>
<keyword evidence="4" id="KW-0963">Cytoplasm</keyword>
<keyword evidence="11" id="KW-1185">Reference proteome</keyword>
<evidence type="ECO:0000256" key="2">
    <source>
        <dbReference type="ARBA" id="ARBA00004604"/>
    </source>
</evidence>
<comment type="subcellular location">
    <subcellularLocation>
        <location evidence="1">Cytoplasm</location>
    </subcellularLocation>
    <subcellularLocation>
        <location evidence="2">Nucleus</location>
        <location evidence="2">Nucleolus</location>
    </subcellularLocation>
</comment>
<evidence type="ECO:0000313" key="12">
    <source>
        <dbReference type="RefSeq" id="XP_008479427.1"/>
    </source>
</evidence>
<feature type="compositionally biased region" description="Polar residues" evidence="10">
    <location>
        <begin position="119"/>
        <end position="131"/>
    </location>
</feature>
<dbReference type="GeneID" id="103516245"/>
<evidence type="ECO:0000256" key="10">
    <source>
        <dbReference type="SAM" id="MobiDB-lite"/>
    </source>
</evidence>
<organism evidence="11 12">
    <name type="scientific">Diaphorina citri</name>
    <name type="common">Asian citrus psyllid</name>
    <dbReference type="NCBI Taxonomy" id="121845"/>
    <lineage>
        <taxon>Eukaryota</taxon>
        <taxon>Metazoa</taxon>
        <taxon>Ecdysozoa</taxon>
        <taxon>Arthropoda</taxon>
        <taxon>Hexapoda</taxon>
        <taxon>Insecta</taxon>
        <taxon>Pterygota</taxon>
        <taxon>Neoptera</taxon>
        <taxon>Paraneoptera</taxon>
        <taxon>Hemiptera</taxon>
        <taxon>Sternorrhyncha</taxon>
        <taxon>Psylloidea</taxon>
        <taxon>Psyllidae</taxon>
        <taxon>Diaphorininae</taxon>
        <taxon>Diaphorina</taxon>
    </lineage>
</organism>
<dbReference type="GO" id="GO:0006617">
    <property type="term" value="P:SRP-dependent cotranslational protein targeting to membrane, signal sequence recognition"/>
    <property type="evidence" value="ECO:0007669"/>
    <property type="project" value="TreeGrafter"/>
</dbReference>
<dbReference type="STRING" id="121845.A0A1S3DEK1"/>
<evidence type="ECO:0000256" key="5">
    <source>
        <dbReference type="ARBA" id="ARBA00022884"/>
    </source>
</evidence>
<dbReference type="InterPro" id="IPR036521">
    <property type="entry name" value="SRP19-like_sf"/>
</dbReference>
<comment type="similarity">
    <text evidence="3">Belongs to the SRP19 family.</text>
</comment>
<dbReference type="FunFam" id="3.30.56.30:FF:000002">
    <property type="entry name" value="Signal recognition particle 19kDa"/>
    <property type="match status" value="1"/>
</dbReference>
<dbReference type="RefSeq" id="XP_008479427.1">
    <property type="nucleotide sequence ID" value="XM_008481205.2"/>
</dbReference>
<dbReference type="GO" id="GO:0005786">
    <property type="term" value="C:signal recognition particle, endoplasmic reticulum targeting"/>
    <property type="evidence" value="ECO:0007669"/>
    <property type="project" value="UniProtKB-KW"/>
</dbReference>
<dbReference type="PANTHER" id="PTHR17453:SF0">
    <property type="entry name" value="SIGNAL RECOGNITION PARTICLE 19 KDA PROTEIN"/>
    <property type="match status" value="1"/>
</dbReference>
<gene>
    <name evidence="12" type="primary">LOC103516245</name>
</gene>
<proteinExistence type="inferred from homology"/>
<keyword evidence="5" id="KW-0694">RNA-binding</keyword>
<comment type="function">
    <text evidence="9">Component of the signal recognition particle (SRP) complex, a ribonucleoprotein complex that mediates the cotranslational targeting of secretory and membrane proteins to the endoplasmic reticulum (ER). Binds directly to 7SL RNA. Mediates binding of SRP54 to the SRP complex.</text>
</comment>
<sequence length="152" mass="17071">MATIDTKKHTDVERWVCIYPAYINRKKTLAEGRRIPKAKAVDNPTYKDIDDVLSTTGLKYHIENKLYPREISKEHFVRGRARVQLKNDDGSPVNPDFPTREAVMLHLGALIPKLKSRQGKQANSEQNQQRDLSGGGGGGKKQGLVYLMAAKL</sequence>
<reference evidence="12" key="1">
    <citation type="submission" date="2025-08" db="UniProtKB">
        <authorList>
            <consortium name="RefSeq"/>
        </authorList>
    </citation>
    <scope>IDENTIFICATION</scope>
</reference>
<dbReference type="Gene3D" id="3.30.56.30">
    <property type="entry name" value="Signal recognition particle, SRP19-like subunit"/>
    <property type="match status" value="1"/>
</dbReference>
<dbReference type="PaxDb" id="121845-A0A1S3DEK1"/>
<evidence type="ECO:0000256" key="1">
    <source>
        <dbReference type="ARBA" id="ARBA00004496"/>
    </source>
</evidence>
<evidence type="ECO:0000256" key="6">
    <source>
        <dbReference type="ARBA" id="ARBA00023135"/>
    </source>
</evidence>
<dbReference type="AlphaFoldDB" id="A0A1S3DEK1"/>
<name>A0A1S3DEK1_DIACI</name>
<evidence type="ECO:0000256" key="3">
    <source>
        <dbReference type="ARBA" id="ARBA00008910"/>
    </source>
</evidence>
<dbReference type="PANTHER" id="PTHR17453">
    <property type="entry name" value="SIGNAL RECOGNITION PARTICLE 19 KD PROTEIN"/>
    <property type="match status" value="1"/>
</dbReference>
<dbReference type="InterPro" id="IPR002778">
    <property type="entry name" value="Signal_recog_particle_SRP19"/>
</dbReference>
<dbReference type="Proteomes" id="UP000079169">
    <property type="component" value="Unplaced"/>
</dbReference>
<keyword evidence="7" id="KW-0539">Nucleus</keyword>
<dbReference type="SUPFAM" id="SSF69695">
    <property type="entry name" value="SRP19"/>
    <property type="match status" value="1"/>
</dbReference>